<dbReference type="InterPro" id="IPR040309">
    <property type="entry name" value="Naf1"/>
</dbReference>
<proteinExistence type="inferred from homology"/>
<dbReference type="SUPFAM" id="SSF50447">
    <property type="entry name" value="Translation proteins"/>
    <property type="match status" value="1"/>
</dbReference>
<feature type="compositionally biased region" description="Polar residues" evidence="9">
    <location>
        <begin position="637"/>
        <end position="648"/>
    </location>
</feature>
<sequence>MESEVRKEAVNAGQCISTCSAVGVLPKGEILHDTKSVLECSSNSNISDNVGVCCEIERSVTFPGEECNSLEGVCEIRDGKCLKDHLDGNTVCTLSSESAENRTGSLSGKNLSDTKPDVVAPLSPIGQKAARRILMNLAETTSCDEECESLAPSATENTSFQSIPIIPSVNFLSLNVPCTEDIQIGAPITDDESGNKELVNSVSNNGTNNFGTSSSPNDVLVSKNLDELTYRGQDINTPNDDNPVDQNGKGIINMDNVCKNLIEGVFKESSRGNSQVPSKSEESTCSFPNDGAKIYDISFKKDPTESDIVGHTEMNQGEECDSEINKPFDICRNYKNENPQFVNCTVNNMSVSEQSELRDCNKVNEVISEDGMSVSLVSEDYGVCHVSNENMHSFAGISGSNELTAVVSNGSCQGPFNYRDSSESSSESELIHSSDDESVTEITDVDETNRKHGRRPEPVCHGEIQLTDLPPIEDLNICVPEEECIKIGEISSIVGELAVIQALPNTPALDIDSVLFLDHGKTTLGKIFDVLGPVKEPFYTVRFNSEHHARERGVTVGVDVFCAPRTDHTSYVFLTEMMKMKGSDASWEHNNEPPPLCVDYSDDEQERLARRSVAHQRQGDDRDGGPPRKKRGIRNRMGNSNQFNSGNRGNFVDSARPDLSPVRGYFSQSIPHATSYPPLLPPRPVFPTFAQRVPGGYTGRYNSPLMLGGPPPNFRSPMRTGYNNPLFEAPLRNFASSATSGLPPNQPPPMNSPPPYFIRPFHMLPSVPLVPLPPLPPYLSSPHVRPILCPPRFRPPMDDKRGPGNF</sequence>
<dbReference type="GO" id="GO:0001522">
    <property type="term" value="P:pseudouridine synthesis"/>
    <property type="evidence" value="ECO:0007669"/>
    <property type="project" value="InterPro"/>
</dbReference>
<keyword evidence="6" id="KW-0597">Phosphoprotein</keyword>
<comment type="subcellular location">
    <subcellularLocation>
        <location evidence="1">Nucleus</location>
    </subcellularLocation>
</comment>
<dbReference type="PANTHER" id="PTHR31633">
    <property type="entry name" value="H/ACA RIBONUCLEOPROTEIN COMPLEX NON-CORE SUBUNIT NAF1"/>
    <property type="match status" value="1"/>
</dbReference>
<keyword evidence="11" id="KW-1185">Reference proteome</keyword>
<comment type="caution">
    <text evidence="10">The sequence shown here is derived from an EMBL/GenBank/DDBJ whole genome shotgun (WGS) entry which is preliminary data.</text>
</comment>
<keyword evidence="5" id="KW-0698">rRNA processing</keyword>
<reference evidence="10" key="2">
    <citation type="submission" date="2017-10" db="EMBL/GenBank/DDBJ databases">
        <title>Ladona fulva Genome sequencing and assembly.</title>
        <authorList>
            <person name="Murali S."/>
            <person name="Richards S."/>
            <person name="Bandaranaike D."/>
            <person name="Bellair M."/>
            <person name="Blankenburg K."/>
            <person name="Chao H."/>
            <person name="Dinh H."/>
            <person name="Doddapaneni H."/>
            <person name="Dugan-Rocha S."/>
            <person name="Elkadiri S."/>
            <person name="Gnanaolivu R."/>
            <person name="Hernandez B."/>
            <person name="Skinner E."/>
            <person name="Javaid M."/>
            <person name="Lee S."/>
            <person name="Li M."/>
            <person name="Ming W."/>
            <person name="Munidasa M."/>
            <person name="Muniz J."/>
            <person name="Nguyen L."/>
            <person name="Hughes D."/>
            <person name="Osuji N."/>
            <person name="Pu L.-L."/>
            <person name="Puazo M."/>
            <person name="Qu C."/>
            <person name="Quiroz J."/>
            <person name="Raj R."/>
            <person name="Weissenberger G."/>
            <person name="Xin Y."/>
            <person name="Zou X."/>
            <person name="Han Y."/>
            <person name="Worley K."/>
            <person name="Muzny D."/>
            <person name="Gibbs R."/>
        </authorList>
    </citation>
    <scope>NUCLEOTIDE SEQUENCE</scope>
    <source>
        <strain evidence="10">Sampled in the wild</strain>
    </source>
</reference>
<dbReference type="InterPro" id="IPR009000">
    <property type="entry name" value="Transl_B-barrel_sf"/>
</dbReference>
<keyword evidence="7" id="KW-0694">RNA-binding</keyword>
<dbReference type="OrthoDB" id="21550at2759"/>
<evidence type="ECO:0000256" key="5">
    <source>
        <dbReference type="ARBA" id="ARBA00022552"/>
    </source>
</evidence>
<dbReference type="GO" id="GO:0005634">
    <property type="term" value="C:nucleus"/>
    <property type="evidence" value="ECO:0007669"/>
    <property type="project" value="UniProtKB-SubCell"/>
</dbReference>
<dbReference type="InterPro" id="IPR038664">
    <property type="entry name" value="Gar1/Naf1_Cbf5-bd_sf"/>
</dbReference>
<evidence type="ECO:0000256" key="7">
    <source>
        <dbReference type="ARBA" id="ARBA00022884"/>
    </source>
</evidence>
<comment type="similarity">
    <text evidence="2">Belongs to the NAF1 family.</text>
</comment>
<evidence type="ECO:0000256" key="3">
    <source>
        <dbReference type="ARBA" id="ARBA00021438"/>
    </source>
</evidence>
<feature type="compositionally biased region" description="Basic and acidic residues" evidence="9">
    <location>
        <begin position="617"/>
        <end position="626"/>
    </location>
</feature>
<feature type="region of interest" description="Disordered" evidence="9">
    <location>
        <begin position="417"/>
        <end position="441"/>
    </location>
</feature>
<evidence type="ECO:0000313" key="10">
    <source>
        <dbReference type="EMBL" id="KAG8226084.1"/>
    </source>
</evidence>
<name>A0A8K0NZY0_LADFU</name>
<dbReference type="EMBL" id="KZ308266">
    <property type="protein sequence ID" value="KAG8226084.1"/>
    <property type="molecule type" value="Genomic_DNA"/>
</dbReference>
<evidence type="ECO:0000256" key="2">
    <source>
        <dbReference type="ARBA" id="ARBA00009801"/>
    </source>
</evidence>
<dbReference type="PANTHER" id="PTHR31633:SF1">
    <property type="entry name" value="H_ACA RIBONUCLEOPROTEIN COMPLEX NON-CORE SUBUNIT NAF1"/>
    <property type="match status" value="1"/>
</dbReference>
<gene>
    <name evidence="10" type="ORF">J437_LFUL006391</name>
</gene>
<evidence type="ECO:0000256" key="4">
    <source>
        <dbReference type="ARBA" id="ARBA00022517"/>
    </source>
</evidence>
<dbReference type="GO" id="GO:0005732">
    <property type="term" value="C:sno(s)RNA-containing ribonucleoprotein complex"/>
    <property type="evidence" value="ECO:0007669"/>
    <property type="project" value="InterPro"/>
</dbReference>
<dbReference type="GO" id="GO:0006364">
    <property type="term" value="P:rRNA processing"/>
    <property type="evidence" value="ECO:0007669"/>
    <property type="project" value="UniProtKB-KW"/>
</dbReference>
<evidence type="ECO:0000256" key="6">
    <source>
        <dbReference type="ARBA" id="ARBA00022553"/>
    </source>
</evidence>
<dbReference type="GO" id="GO:0003723">
    <property type="term" value="F:RNA binding"/>
    <property type="evidence" value="ECO:0007669"/>
    <property type="project" value="UniProtKB-KW"/>
</dbReference>
<dbReference type="FunFam" id="2.40.10.230:FF:000002">
    <property type="entry name" value="H/ACA ribonucleoprotein complex non-core subunit NAF1"/>
    <property type="match status" value="1"/>
</dbReference>
<feature type="region of interest" description="Disordered" evidence="9">
    <location>
        <begin position="605"/>
        <end position="656"/>
    </location>
</feature>
<evidence type="ECO:0000256" key="1">
    <source>
        <dbReference type="ARBA" id="ARBA00004123"/>
    </source>
</evidence>
<dbReference type="GO" id="GO:0000493">
    <property type="term" value="P:box H/ACA snoRNP assembly"/>
    <property type="evidence" value="ECO:0007669"/>
    <property type="project" value="InterPro"/>
</dbReference>
<dbReference type="Gene3D" id="2.40.10.230">
    <property type="entry name" value="Probable tRNA pseudouridine synthase domain"/>
    <property type="match status" value="1"/>
</dbReference>
<dbReference type="Proteomes" id="UP000792457">
    <property type="component" value="Unassembled WGS sequence"/>
</dbReference>
<dbReference type="GO" id="GO:0043489">
    <property type="term" value="P:RNA stabilization"/>
    <property type="evidence" value="ECO:0007669"/>
    <property type="project" value="UniProtKB-ARBA"/>
</dbReference>
<organism evidence="10 11">
    <name type="scientific">Ladona fulva</name>
    <name type="common">Scarce chaser dragonfly</name>
    <name type="synonym">Libellula fulva</name>
    <dbReference type="NCBI Taxonomy" id="123851"/>
    <lineage>
        <taxon>Eukaryota</taxon>
        <taxon>Metazoa</taxon>
        <taxon>Ecdysozoa</taxon>
        <taxon>Arthropoda</taxon>
        <taxon>Hexapoda</taxon>
        <taxon>Insecta</taxon>
        <taxon>Pterygota</taxon>
        <taxon>Palaeoptera</taxon>
        <taxon>Odonata</taxon>
        <taxon>Epiprocta</taxon>
        <taxon>Anisoptera</taxon>
        <taxon>Libelluloidea</taxon>
        <taxon>Libellulidae</taxon>
        <taxon>Ladona</taxon>
    </lineage>
</organism>
<evidence type="ECO:0000256" key="8">
    <source>
        <dbReference type="ARBA" id="ARBA00023242"/>
    </source>
</evidence>
<evidence type="ECO:0000256" key="9">
    <source>
        <dbReference type="SAM" id="MobiDB-lite"/>
    </source>
</evidence>
<accession>A0A8K0NZY0</accession>
<dbReference type="Pfam" id="PF04410">
    <property type="entry name" value="Gar1"/>
    <property type="match status" value="1"/>
</dbReference>
<keyword evidence="8" id="KW-0539">Nucleus</keyword>
<keyword evidence="4" id="KW-0690">Ribosome biogenesis</keyword>
<protein>
    <recommendedName>
        <fullName evidence="3">H/ACA ribonucleoprotein complex non-core subunit NAF1</fullName>
    </recommendedName>
</protein>
<dbReference type="InterPro" id="IPR007504">
    <property type="entry name" value="H/ACA_rnp_Gar1/Naf1"/>
</dbReference>
<dbReference type="AlphaFoldDB" id="A0A8K0NZY0"/>
<evidence type="ECO:0000313" key="11">
    <source>
        <dbReference type="Proteomes" id="UP000792457"/>
    </source>
</evidence>
<reference evidence="10" key="1">
    <citation type="submission" date="2013-04" db="EMBL/GenBank/DDBJ databases">
        <authorList>
            <person name="Qu J."/>
            <person name="Murali S.C."/>
            <person name="Bandaranaike D."/>
            <person name="Bellair M."/>
            <person name="Blankenburg K."/>
            <person name="Chao H."/>
            <person name="Dinh H."/>
            <person name="Doddapaneni H."/>
            <person name="Downs B."/>
            <person name="Dugan-Rocha S."/>
            <person name="Elkadiri S."/>
            <person name="Gnanaolivu R.D."/>
            <person name="Hernandez B."/>
            <person name="Javaid M."/>
            <person name="Jayaseelan J.C."/>
            <person name="Lee S."/>
            <person name="Li M."/>
            <person name="Ming W."/>
            <person name="Munidasa M."/>
            <person name="Muniz J."/>
            <person name="Nguyen L."/>
            <person name="Ongeri F."/>
            <person name="Osuji N."/>
            <person name="Pu L.-L."/>
            <person name="Puazo M."/>
            <person name="Qu C."/>
            <person name="Quiroz J."/>
            <person name="Raj R."/>
            <person name="Weissenberger G."/>
            <person name="Xin Y."/>
            <person name="Zou X."/>
            <person name="Han Y."/>
            <person name="Richards S."/>
            <person name="Worley K."/>
            <person name="Muzny D."/>
            <person name="Gibbs R."/>
        </authorList>
    </citation>
    <scope>NUCLEOTIDE SEQUENCE</scope>
    <source>
        <strain evidence="10">Sampled in the wild</strain>
    </source>
</reference>